<dbReference type="EMBL" id="BSUN01000001">
    <property type="protein sequence ID" value="GMA36004.1"/>
    <property type="molecule type" value="Genomic_DNA"/>
</dbReference>
<accession>A0ABQ6IE68</accession>
<gene>
    <name evidence="1" type="ORF">GCM10025876_22080</name>
</gene>
<evidence type="ECO:0000313" key="2">
    <source>
        <dbReference type="Proteomes" id="UP001157125"/>
    </source>
</evidence>
<keyword evidence="2" id="KW-1185">Reference proteome</keyword>
<dbReference type="Proteomes" id="UP001157125">
    <property type="component" value="Unassembled WGS sequence"/>
</dbReference>
<organism evidence="1 2">
    <name type="scientific">Demequina litorisediminis</name>
    <dbReference type="NCBI Taxonomy" id="1849022"/>
    <lineage>
        <taxon>Bacteria</taxon>
        <taxon>Bacillati</taxon>
        <taxon>Actinomycetota</taxon>
        <taxon>Actinomycetes</taxon>
        <taxon>Micrococcales</taxon>
        <taxon>Demequinaceae</taxon>
        <taxon>Demequina</taxon>
    </lineage>
</organism>
<protein>
    <submittedName>
        <fullName evidence="1">Uncharacterized protein</fullName>
    </submittedName>
</protein>
<comment type="caution">
    <text evidence="1">The sequence shown here is derived from an EMBL/GenBank/DDBJ whole genome shotgun (WGS) entry which is preliminary data.</text>
</comment>
<reference evidence="2" key="1">
    <citation type="journal article" date="2019" name="Int. J. Syst. Evol. Microbiol.">
        <title>The Global Catalogue of Microorganisms (GCM) 10K type strain sequencing project: providing services to taxonomists for standard genome sequencing and annotation.</title>
        <authorList>
            <consortium name="The Broad Institute Genomics Platform"/>
            <consortium name="The Broad Institute Genome Sequencing Center for Infectious Disease"/>
            <person name="Wu L."/>
            <person name="Ma J."/>
        </authorList>
    </citation>
    <scope>NUCLEOTIDE SEQUENCE [LARGE SCALE GENOMIC DNA]</scope>
    <source>
        <strain evidence="2">NBRC 112299</strain>
    </source>
</reference>
<name>A0ABQ6IE68_9MICO</name>
<evidence type="ECO:0000313" key="1">
    <source>
        <dbReference type="EMBL" id="GMA36004.1"/>
    </source>
</evidence>
<sequence length="75" mass="7554">MVEPAGLVTVSVVGSTAAVAAEALPEASGAEASSEEQAVRTMPEAATSAAMARGWVRMANLHCRGQGELRKASVA</sequence>
<proteinExistence type="predicted"/>